<sequence>MQLKNLAVAPLFVAAALASVFPRVTPAPELQKRSDPLGDASSAIDNGLGDASSAISNGIGDASTAVSGAVHWGTSVVRDGVTVV</sequence>
<dbReference type="EMBL" id="KV425887">
    <property type="protein sequence ID" value="KZW02595.1"/>
    <property type="molecule type" value="Genomic_DNA"/>
</dbReference>
<evidence type="ECO:0000313" key="3">
    <source>
        <dbReference type="Proteomes" id="UP000077266"/>
    </source>
</evidence>
<proteinExistence type="predicted"/>
<dbReference type="AlphaFoldDB" id="A0A165PS54"/>
<accession>A0A165PS54</accession>
<keyword evidence="3" id="KW-1185">Reference proteome</keyword>
<keyword evidence="1" id="KW-0732">Signal</keyword>
<dbReference type="Proteomes" id="UP000077266">
    <property type="component" value="Unassembled WGS sequence"/>
</dbReference>
<evidence type="ECO:0000256" key="1">
    <source>
        <dbReference type="SAM" id="SignalP"/>
    </source>
</evidence>
<feature type="chain" id="PRO_5007864277" evidence="1">
    <location>
        <begin position="19"/>
        <end position="84"/>
    </location>
</feature>
<dbReference type="InParanoid" id="A0A165PS54"/>
<name>A0A165PS54_EXIGL</name>
<feature type="signal peptide" evidence="1">
    <location>
        <begin position="1"/>
        <end position="18"/>
    </location>
</feature>
<protein>
    <submittedName>
        <fullName evidence="2">Uncharacterized protein</fullName>
    </submittedName>
</protein>
<feature type="non-terminal residue" evidence="2">
    <location>
        <position position="1"/>
    </location>
</feature>
<reference evidence="2 3" key="1">
    <citation type="journal article" date="2016" name="Mol. Biol. Evol.">
        <title>Comparative Genomics of Early-Diverging Mushroom-Forming Fungi Provides Insights into the Origins of Lignocellulose Decay Capabilities.</title>
        <authorList>
            <person name="Nagy L.G."/>
            <person name="Riley R."/>
            <person name="Tritt A."/>
            <person name="Adam C."/>
            <person name="Daum C."/>
            <person name="Floudas D."/>
            <person name="Sun H."/>
            <person name="Yadav J.S."/>
            <person name="Pangilinan J."/>
            <person name="Larsson K.H."/>
            <person name="Matsuura K."/>
            <person name="Barry K."/>
            <person name="Labutti K."/>
            <person name="Kuo R."/>
            <person name="Ohm R.A."/>
            <person name="Bhattacharya S.S."/>
            <person name="Shirouzu T."/>
            <person name="Yoshinaga Y."/>
            <person name="Martin F.M."/>
            <person name="Grigoriev I.V."/>
            <person name="Hibbett D.S."/>
        </authorList>
    </citation>
    <scope>NUCLEOTIDE SEQUENCE [LARGE SCALE GENOMIC DNA]</scope>
    <source>
        <strain evidence="2 3">HHB12029</strain>
    </source>
</reference>
<gene>
    <name evidence="2" type="ORF">EXIGLDRAFT_732854</name>
</gene>
<evidence type="ECO:0000313" key="2">
    <source>
        <dbReference type="EMBL" id="KZW02595.1"/>
    </source>
</evidence>
<organism evidence="2 3">
    <name type="scientific">Exidia glandulosa HHB12029</name>
    <dbReference type="NCBI Taxonomy" id="1314781"/>
    <lineage>
        <taxon>Eukaryota</taxon>
        <taxon>Fungi</taxon>
        <taxon>Dikarya</taxon>
        <taxon>Basidiomycota</taxon>
        <taxon>Agaricomycotina</taxon>
        <taxon>Agaricomycetes</taxon>
        <taxon>Auriculariales</taxon>
        <taxon>Exidiaceae</taxon>
        <taxon>Exidia</taxon>
    </lineage>
</organism>